<sequence length="111" mass="11989">MKFLSFAIVLLLVVAVVRSHEEAIETATTPAKTTTPPKVCPKNYSLPKCMGDQVLVYEKQADGCEYPRCSPGPPTKKPVCTAPPTLKCAAGQKQIVKKDKNGCDTHECVKA</sequence>
<dbReference type="RefSeq" id="XP_020434682.1">
    <property type="nucleotide sequence ID" value="XM_020575162.1"/>
</dbReference>
<name>D3B722_HETP5</name>
<keyword evidence="3" id="KW-1185">Reference proteome</keyword>
<keyword evidence="1" id="KW-0732">Signal</keyword>
<feature type="chain" id="PRO_5003040860" evidence="1">
    <location>
        <begin position="20"/>
        <end position="111"/>
    </location>
</feature>
<reference evidence="2 3" key="1">
    <citation type="journal article" date="2011" name="Genome Res.">
        <title>Phylogeny-wide analysis of social amoeba genomes highlights ancient origins for complex intercellular communication.</title>
        <authorList>
            <person name="Heidel A.J."/>
            <person name="Lawal H.M."/>
            <person name="Felder M."/>
            <person name="Schilde C."/>
            <person name="Helps N.R."/>
            <person name="Tunggal B."/>
            <person name="Rivero F."/>
            <person name="John U."/>
            <person name="Schleicher M."/>
            <person name="Eichinger L."/>
            <person name="Platzer M."/>
            <person name="Noegel A.A."/>
            <person name="Schaap P."/>
            <person name="Gloeckner G."/>
        </authorList>
    </citation>
    <scope>NUCLEOTIDE SEQUENCE [LARGE SCALE GENOMIC DNA]</scope>
    <source>
        <strain evidence="3">ATCC 26659 / Pp 5 / PN500</strain>
    </source>
</reference>
<dbReference type="GeneID" id="31359741"/>
<gene>
    <name evidence="2" type="ORF">PPL_04254</name>
</gene>
<dbReference type="AlphaFoldDB" id="D3B722"/>
<dbReference type="InParanoid" id="D3B722"/>
<feature type="signal peptide" evidence="1">
    <location>
        <begin position="1"/>
        <end position="19"/>
    </location>
</feature>
<protein>
    <submittedName>
        <fullName evidence="2">Uncharacterized protein</fullName>
    </submittedName>
</protein>
<evidence type="ECO:0000256" key="1">
    <source>
        <dbReference type="SAM" id="SignalP"/>
    </source>
</evidence>
<accession>D3B722</accession>
<evidence type="ECO:0000313" key="2">
    <source>
        <dbReference type="EMBL" id="EFA82565.1"/>
    </source>
</evidence>
<comment type="caution">
    <text evidence="2">The sequence shown here is derived from an EMBL/GenBank/DDBJ whole genome shotgun (WGS) entry which is preliminary data.</text>
</comment>
<dbReference type="EMBL" id="ADBJ01000018">
    <property type="protein sequence ID" value="EFA82565.1"/>
    <property type="molecule type" value="Genomic_DNA"/>
</dbReference>
<evidence type="ECO:0000313" key="3">
    <source>
        <dbReference type="Proteomes" id="UP000001396"/>
    </source>
</evidence>
<dbReference type="Proteomes" id="UP000001396">
    <property type="component" value="Unassembled WGS sequence"/>
</dbReference>
<organism evidence="2 3">
    <name type="scientific">Heterostelium pallidum (strain ATCC 26659 / Pp 5 / PN500)</name>
    <name type="common">Cellular slime mold</name>
    <name type="synonym">Polysphondylium pallidum</name>
    <dbReference type="NCBI Taxonomy" id="670386"/>
    <lineage>
        <taxon>Eukaryota</taxon>
        <taxon>Amoebozoa</taxon>
        <taxon>Evosea</taxon>
        <taxon>Eumycetozoa</taxon>
        <taxon>Dictyostelia</taxon>
        <taxon>Acytosteliales</taxon>
        <taxon>Acytosteliaceae</taxon>
        <taxon>Heterostelium</taxon>
    </lineage>
</organism>
<proteinExistence type="predicted"/>